<dbReference type="InterPro" id="IPR012296">
    <property type="entry name" value="Nuclease_put_TT1808"/>
</dbReference>
<dbReference type="Proteomes" id="UP001476950">
    <property type="component" value="Unassembled WGS sequence"/>
</dbReference>
<keyword evidence="3" id="KW-1185">Reference proteome</keyword>
<organism evidence="2 3">
    <name type="scientific">Stenomitos frigidus AS-A4</name>
    <dbReference type="NCBI Taxonomy" id="2933935"/>
    <lineage>
        <taxon>Bacteria</taxon>
        <taxon>Bacillati</taxon>
        <taxon>Cyanobacteriota</taxon>
        <taxon>Cyanophyceae</taxon>
        <taxon>Leptolyngbyales</taxon>
        <taxon>Leptolyngbyaceae</taxon>
        <taxon>Stenomitos</taxon>
    </lineage>
</organism>
<reference evidence="2 3" key="1">
    <citation type="submission" date="2022-04" db="EMBL/GenBank/DDBJ databases">
        <title>Positive selection, recombination, and allopatry shape intraspecific diversity of widespread and dominant cyanobacteria.</title>
        <authorList>
            <person name="Wei J."/>
            <person name="Shu W."/>
            <person name="Hu C."/>
        </authorList>
    </citation>
    <scope>NUCLEOTIDE SEQUENCE [LARGE SCALE GENOMIC DNA]</scope>
    <source>
        <strain evidence="2 3">AS-A4</strain>
    </source>
</reference>
<dbReference type="PANTHER" id="PTHR34107:SF5">
    <property type="entry name" value="SLL1355 PROTEIN"/>
    <property type="match status" value="1"/>
</dbReference>
<gene>
    <name evidence="2" type="ORF">NDI38_00530</name>
</gene>
<evidence type="ECO:0000313" key="3">
    <source>
        <dbReference type="Proteomes" id="UP001476950"/>
    </source>
</evidence>
<feature type="domain" description="Putative restriction endonuclease" evidence="1">
    <location>
        <begin position="12"/>
        <end position="176"/>
    </location>
</feature>
<keyword evidence="2" id="KW-0378">Hydrolase</keyword>
<dbReference type="InterPro" id="IPR008538">
    <property type="entry name" value="Uma2"/>
</dbReference>
<evidence type="ECO:0000259" key="1">
    <source>
        <dbReference type="Pfam" id="PF05685"/>
    </source>
</evidence>
<dbReference type="GO" id="GO:0004519">
    <property type="term" value="F:endonuclease activity"/>
    <property type="evidence" value="ECO:0007669"/>
    <property type="project" value="UniProtKB-KW"/>
</dbReference>
<keyword evidence="2" id="KW-0540">Nuclease</keyword>
<name>A0ABV0KCD7_9CYAN</name>
<proteinExistence type="predicted"/>
<dbReference type="Pfam" id="PF05685">
    <property type="entry name" value="Uma2"/>
    <property type="match status" value="1"/>
</dbReference>
<comment type="caution">
    <text evidence="2">The sequence shown here is derived from an EMBL/GenBank/DDBJ whole genome shotgun (WGS) entry which is preliminary data.</text>
</comment>
<dbReference type="InterPro" id="IPR011335">
    <property type="entry name" value="Restrct_endonuc-II-like"/>
</dbReference>
<dbReference type="CDD" id="cd06260">
    <property type="entry name" value="DUF820-like"/>
    <property type="match status" value="1"/>
</dbReference>
<dbReference type="Gene3D" id="3.90.1570.10">
    <property type="entry name" value="tt1808, chain A"/>
    <property type="match status" value="1"/>
</dbReference>
<accession>A0ABV0KCD7</accession>
<protein>
    <submittedName>
        <fullName evidence="2">Uma2 family endonuclease</fullName>
    </submittedName>
</protein>
<keyword evidence="2" id="KW-0255">Endonuclease</keyword>
<dbReference type="SUPFAM" id="SSF52980">
    <property type="entry name" value="Restriction endonuclease-like"/>
    <property type="match status" value="1"/>
</dbReference>
<dbReference type="PANTHER" id="PTHR34107">
    <property type="entry name" value="SLL0198 PROTEIN-RELATED"/>
    <property type="match status" value="1"/>
</dbReference>
<dbReference type="EMBL" id="JAMPLM010000001">
    <property type="protein sequence ID" value="MEP1056902.1"/>
    <property type="molecule type" value="Genomic_DNA"/>
</dbReference>
<dbReference type="RefSeq" id="WP_190453312.1">
    <property type="nucleotide sequence ID" value="NZ_JAMPLM010000001.1"/>
</dbReference>
<evidence type="ECO:0000313" key="2">
    <source>
        <dbReference type="EMBL" id="MEP1056902.1"/>
    </source>
</evidence>
<sequence>MTGVVKPSTLTLEEFLKQPETKPAREFIDGRVEQKPMPQGKHSRLQLRFCEQINEIAEAAQVAMAFPELRCTFGGRSIVPDATVFHWERIPFDANGEVANAFETYPDWTIEILSPDQTTTKVIRNILHCLKHGSQLGWLIDPEERVILVFRPEQLPTELIGDDVLPVLPTLTLALTVNDVFAWLKGRQRL</sequence>